<name>A0A7Z0WH10_9PSEU</name>
<dbReference type="InterPro" id="IPR009057">
    <property type="entry name" value="Homeodomain-like_sf"/>
</dbReference>
<protein>
    <recommendedName>
        <fullName evidence="5">HTH tetR-type domain-containing protein</fullName>
    </recommendedName>
</protein>
<evidence type="ECO:0000256" key="4">
    <source>
        <dbReference type="PROSITE-ProRule" id="PRU00335"/>
    </source>
</evidence>
<keyword evidence="3" id="KW-0804">Transcription</keyword>
<sequence length="216" mass="23771">MDRRQRYREQTRQEVKRIALEQLAEHGIAGISVNAIGKRLGVTGPAIYRYFANRDALLTELIADGYHGLADTLEAAIDPAAPPAERTRAVATALRDWAVAVPHRYLLLFGTPIPGYQAPAHTLDAANRAMTALLATAPPDPGPTTVAEPLYGQLSEWGEQLGHNHLTQRQQHWGMTVWSRLHGVLSLEVAGQFSLTGLDPGLLYRAEVEALIAWWE</sequence>
<dbReference type="AlphaFoldDB" id="A0A7Z0WH10"/>
<proteinExistence type="predicted"/>
<dbReference type="SUPFAM" id="SSF48498">
    <property type="entry name" value="Tetracyclin repressor-like, C-terminal domain"/>
    <property type="match status" value="1"/>
</dbReference>
<evidence type="ECO:0000313" key="7">
    <source>
        <dbReference type="Proteomes" id="UP000185696"/>
    </source>
</evidence>
<keyword evidence="2 4" id="KW-0238">DNA-binding</keyword>
<evidence type="ECO:0000256" key="1">
    <source>
        <dbReference type="ARBA" id="ARBA00023015"/>
    </source>
</evidence>
<comment type="caution">
    <text evidence="6">The sequence shown here is derived from an EMBL/GenBank/DDBJ whole genome shotgun (WGS) entry which is preliminary data.</text>
</comment>
<feature type="domain" description="HTH tetR-type" evidence="5">
    <location>
        <begin position="9"/>
        <end position="69"/>
    </location>
</feature>
<evidence type="ECO:0000259" key="5">
    <source>
        <dbReference type="PROSITE" id="PS50977"/>
    </source>
</evidence>
<dbReference type="PANTHER" id="PTHR30055:SF243">
    <property type="entry name" value="HTH-TYPE TRANSCRIPTIONAL REGULATOR RV1816"/>
    <property type="match status" value="1"/>
</dbReference>
<evidence type="ECO:0000256" key="2">
    <source>
        <dbReference type="ARBA" id="ARBA00023125"/>
    </source>
</evidence>
<dbReference type="InterPro" id="IPR001647">
    <property type="entry name" value="HTH_TetR"/>
</dbReference>
<dbReference type="PROSITE" id="PS50977">
    <property type="entry name" value="HTH_TETR_2"/>
    <property type="match status" value="1"/>
</dbReference>
<reference evidence="6 7" key="1">
    <citation type="submission" date="2016-12" db="EMBL/GenBank/DDBJ databases">
        <title>The draft genome sequence of Actinophytocola xinjiangensis.</title>
        <authorList>
            <person name="Wang W."/>
            <person name="Yuan L."/>
        </authorList>
    </citation>
    <scope>NUCLEOTIDE SEQUENCE [LARGE SCALE GENOMIC DNA]</scope>
    <source>
        <strain evidence="6 7">CGMCC 4.4663</strain>
    </source>
</reference>
<feature type="DNA-binding region" description="H-T-H motif" evidence="4">
    <location>
        <begin position="32"/>
        <end position="51"/>
    </location>
</feature>
<dbReference type="InterPro" id="IPR025996">
    <property type="entry name" value="MT1864/Rv1816-like_C"/>
</dbReference>
<dbReference type="Gene3D" id="1.10.357.10">
    <property type="entry name" value="Tetracycline Repressor, domain 2"/>
    <property type="match status" value="1"/>
</dbReference>
<dbReference type="Proteomes" id="UP000185696">
    <property type="component" value="Unassembled WGS sequence"/>
</dbReference>
<keyword evidence="7" id="KW-1185">Reference proteome</keyword>
<dbReference type="GO" id="GO:0000976">
    <property type="term" value="F:transcription cis-regulatory region binding"/>
    <property type="evidence" value="ECO:0007669"/>
    <property type="project" value="TreeGrafter"/>
</dbReference>
<dbReference type="Pfam" id="PF00440">
    <property type="entry name" value="TetR_N"/>
    <property type="match status" value="1"/>
</dbReference>
<dbReference type="PRINTS" id="PR00455">
    <property type="entry name" value="HTHTETR"/>
</dbReference>
<accession>A0A7Z0WH10</accession>
<gene>
    <name evidence="6" type="ORF">BLA60_31880</name>
</gene>
<dbReference type="InterPro" id="IPR036271">
    <property type="entry name" value="Tet_transcr_reg_TetR-rel_C_sf"/>
</dbReference>
<dbReference type="Pfam" id="PF13305">
    <property type="entry name" value="TetR_C_33"/>
    <property type="match status" value="1"/>
</dbReference>
<evidence type="ECO:0000313" key="6">
    <source>
        <dbReference type="EMBL" id="OLF06563.1"/>
    </source>
</evidence>
<dbReference type="PANTHER" id="PTHR30055">
    <property type="entry name" value="HTH-TYPE TRANSCRIPTIONAL REGULATOR RUTR"/>
    <property type="match status" value="1"/>
</dbReference>
<keyword evidence="1" id="KW-0805">Transcription regulation</keyword>
<dbReference type="InterPro" id="IPR050109">
    <property type="entry name" value="HTH-type_TetR-like_transc_reg"/>
</dbReference>
<dbReference type="SUPFAM" id="SSF46689">
    <property type="entry name" value="Homeodomain-like"/>
    <property type="match status" value="1"/>
</dbReference>
<dbReference type="GO" id="GO:0003700">
    <property type="term" value="F:DNA-binding transcription factor activity"/>
    <property type="evidence" value="ECO:0007669"/>
    <property type="project" value="TreeGrafter"/>
</dbReference>
<dbReference type="RefSeq" id="WP_075136744.1">
    <property type="nucleotide sequence ID" value="NZ_MSIF01000021.1"/>
</dbReference>
<evidence type="ECO:0000256" key="3">
    <source>
        <dbReference type="ARBA" id="ARBA00023163"/>
    </source>
</evidence>
<organism evidence="6 7">
    <name type="scientific">Actinophytocola xinjiangensis</name>
    <dbReference type="NCBI Taxonomy" id="485602"/>
    <lineage>
        <taxon>Bacteria</taxon>
        <taxon>Bacillati</taxon>
        <taxon>Actinomycetota</taxon>
        <taxon>Actinomycetes</taxon>
        <taxon>Pseudonocardiales</taxon>
        <taxon>Pseudonocardiaceae</taxon>
    </lineage>
</organism>
<dbReference type="OrthoDB" id="3210322at2"/>
<dbReference type="EMBL" id="MSIF01000021">
    <property type="protein sequence ID" value="OLF06563.1"/>
    <property type="molecule type" value="Genomic_DNA"/>
</dbReference>